<feature type="region of interest" description="Disordered" evidence="1">
    <location>
        <begin position="1"/>
        <end position="75"/>
    </location>
</feature>
<gene>
    <name evidence="2" type="ORF">D623_10004908</name>
</gene>
<name>S7NNT4_MYOBR</name>
<accession>S7NNT4</accession>
<evidence type="ECO:0000256" key="1">
    <source>
        <dbReference type="SAM" id="MobiDB-lite"/>
    </source>
</evidence>
<proteinExistence type="predicted"/>
<keyword evidence="3" id="KW-1185">Reference proteome</keyword>
<feature type="compositionally biased region" description="Low complexity" evidence="1">
    <location>
        <begin position="1"/>
        <end position="15"/>
    </location>
</feature>
<evidence type="ECO:0000313" key="3">
    <source>
        <dbReference type="Proteomes" id="UP000052978"/>
    </source>
</evidence>
<feature type="compositionally biased region" description="Low complexity" evidence="1">
    <location>
        <begin position="51"/>
        <end position="62"/>
    </location>
</feature>
<reference evidence="2 3" key="1">
    <citation type="journal article" date="2013" name="Nat. Commun.">
        <title>Genome analysis reveals insights into physiology and longevity of the Brandt's bat Myotis brandtii.</title>
        <authorList>
            <person name="Seim I."/>
            <person name="Fang X."/>
            <person name="Xiong Z."/>
            <person name="Lobanov A.V."/>
            <person name="Huang Z."/>
            <person name="Ma S."/>
            <person name="Feng Y."/>
            <person name="Turanov A.A."/>
            <person name="Zhu Y."/>
            <person name="Lenz T.L."/>
            <person name="Gerashchenko M.V."/>
            <person name="Fan D."/>
            <person name="Hee Yim S."/>
            <person name="Yao X."/>
            <person name="Jordan D."/>
            <person name="Xiong Y."/>
            <person name="Ma Y."/>
            <person name="Lyapunov A.N."/>
            <person name="Chen G."/>
            <person name="Kulakova O.I."/>
            <person name="Sun Y."/>
            <person name="Lee S.G."/>
            <person name="Bronson R.T."/>
            <person name="Moskalev A.A."/>
            <person name="Sunyaev S.R."/>
            <person name="Zhang G."/>
            <person name="Krogh A."/>
            <person name="Wang J."/>
            <person name="Gladyshev V.N."/>
        </authorList>
    </citation>
    <scope>NUCLEOTIDE SEQUENCE [LARGE SCALE GENOMIC DNA]</scope>
</reference>
<feature type="compositionally biased region" description="Polar residues" evidence="1">
    <location>
        <begin position="20"/>
        <end position="30"/>
    </location>
</feature>
<dbReference type="EMBL" id="KE164581">
    <property type="protein sequence ID" value="EPQ18851.1"/>
    <property type="molecule type" value="Genomic_DNA"/>
</dbReference>
<sequence length="122" mass="12765">MTAAVRAPVPSSVAPDMGTAGSTGSSQPRSSFLPCDLRAVAGKLPPRVPRPRQALPLPRAPVTAERTPQGFPEPVAHLTDHREHLPVSRVLSCPGSGPMSHQQQRPLILGGVGVPHGRPSNL</sequence>
<dbReference type="AlphaFoldDB" id="S7NNT4"/>
<evidence type="ECO:0000313" key="2">
    <source>
        <dbReference type="EMBL" id="EPQ18851.1"/>
    </source>
</evidence>
<feature type="region of interest" description="Disordered" evidence="1">
    <location>
        <begin position="92"/>
        <end position="122"/>
    </location>
</feature>
<organism evidence="2 3">
    <name type="scientific">Myotis brandtii</name>
    <name type="common">Brandt's bat</name>
    <dbReference type="NCBI Taxonomy" id="109478"/>
    <lineage>
        <taxon>Eukaryota</taxon>
        <taxon>Metazoa</taxon>
        <taxon>Chordata</taxon>
        <taxon>Craniata</taxon>
        <taxon>Vertebrata</taxon>
        <taxon>Euteleostomi</taxon>
        <taxon>Mammalia</taxon>
        <taxon>Eutheria</taxon>
        <taxon>Laurasiatheria</taxon>
        <taxon>Chiroptera</taxon>
        <taxon>Yangochiroptera</taxon>
        <taxon>Vespertilionidae</taxon>
        <taxon>Myotis</taxon>
    </lineage>
</organism>
<protein>
    <submittedName>
        <fullName evidence="2">Uncharacterized protein</fullName>
    </submittedName>
</protein>
<dbReference type="Proteomes" id="UP000052978">
    <property type="component" value="Unassembled WGS sequence"/>
</dbReference>